<reference evidence="2 3" key="1">
    <citation type="submission" date="2017-03" db="EMBL/GenBank/DDBJ databases">
        <title>Phylogenomics and comparative genomics of Lactobacillus salivarius, a mammalian gut commensal.</title>
        <authorList>
            <person name="Harris H.M."/>
        </authorList>
    </citation>
    <scope>NUCLEOTIDE SEQUENCE [LARGE SCALE GENOMIC DNA]</scope>
    <source>
        <strain evidence="2 3">AH4231</strain>
    </source>
</reference>
<dbReference type="Proteomes" id="UP000192353">
    <property type="component" value="Unassembled WGS sequence"/>
</dbReference>
<proteinExistence type="predicted"/>
<dbReference type="InterPro" id="IPR010982">
    <property type="entry name" value="Lambda_DNA-bd_dom_sf"/>
</dbReference>
<sequence>MWYKVQKELNRQEMSIYKLAKITGIKDTTLHNYKKGSEPSFKNMCKIADALDVSLDYFRKENAKWKN</sequence>
<dbReference type="EMBL" id="NBEY01000026">
    <property type="protein sequence ID" value="OQR25810.1"/>
    <property type="molecule type" value="Genomic_DNA"/>
</dbReference>
<protein>
    <submittedName>
        <fullName evidence="2">Transcriptional regulator</fullName>
    </submittedName>
</protein>
<accession>A0A1V9U2C6</accession>
<dbReference type="CDD" id="cd00093">
    <property type="entry name" value="HTH_XRE"/>
    <property type="match status" value="1"/>
</dbReference>
<dbReference type="SMART" id="SM00530">
    <property type="entry name" value="HTH_XRE"/>
    <property type="match status" value="1"/>
</dbReference>
<dbReference type="Pfam" id="PF01381">
    <property type="entry name" value="HTH_3"/>
    <property type="match status" value="1"/>
</dbReference>
<feature type="domain" description="HTH cro/C1-type" evidence="1">
    <location>
        <begin position="5"/>
        <end position="58"/>
    </location>
</feature>
<dbReference type="InterPro" id="IPR001387">
    <property type="entry name" value="Cro/C1-type_HTH"/>
</dbReference>
<comment type="caution">
    <text evidence="2">The sequence shown here is derived from an EMBL/GenBank/DDBJ whole genome shotgun (WGS) entry which is preliminary data.</text>
</comment>
<dbReference type="PROSITE" id="PS50943">
    <property type="entry name" value="HTH_CROC1"/>
    <property type="match status" value="1"/>
</dbReference>
<dbReference type="GO" id="GO:0003677">
    <property type="term" value="F:DNA binding"/>
    <property type="evidence" value="ECO:0007669"/>
    <property type="project" value="InterPro"/>
</dbReference>
<dbReference type="Gene3D" id="1.10.260.40">
    <property type="entry name" value="lambda repressor-like DNA-binding domains"/>
    <property type="match status" value="1"/>
</dbReference>
<gene>
    <name evidence="2" type="ORF">B6U37_02770</name>
</gene>
<name>A0A1V9U2C6_9LACO</name>
<evidence type="ECO:0000313" key="3">
    <source>
        <dbReference type="Proteomes" id="UP000192353"/>
    </source>
</evidence>
<evidence type="ECO:0000259" key="1">
    <source>
        <dbReference type="PROSITE" id="PS50943"/>
    </source>
</evidence>
<evidence type="ECO:0000313" key="2">
    <source>
        <dbReference type="EMBL" id="OQR25810.1"/>
    </source>
</evidence>
<dbReference type="SUPFAM" id="SSF47413">
    <property type="entry name" value="lambda repressor-like DNA-binding domains"/>
    <property type="match status" value="1"/>
</dbReference>
<dbReference type="AlphaFoldDB" id="A0A1V9U2C6"/>
<organism evidence="2 3">
    <name type="scientific">Ligilactobacillus salivarius</name>
    <dbReference type="NCBI Taxonomy" id="1624"/>
    <lineage>
        <taxon>Bacteria</taxon>
        <taxon>Bacillati</taxon>
        <taxon>Bacillota</taxon>
        <taxon>Bacilli</taxon>
        <taxon>Lactobacillales</taxon>
        <taxon>Lactobacillaceae</taxon>
        <taxon>Ligilactobacillus</taxon>
    </lineage>
</organism>